<dbReference type="InterPro" id="IPR011658">
    <property type="entry name" value="PA14_dom"/>
</dbReference>
<keyword evidence="3" id="KW-0732">Signal</keyword>
<accession>A0ABM8Y8L6</accession>
<evidence type="ECO:0000256" key="3">
    <source>
        <dbReference type="SAM" id="SignalP"/>
    </source>
</evidence>
<keyword evidence="1" id="KW-0378">Hydrolase</keyword>
<comment type="caution">
    <text evidence="6">The sequence shown here is derived from an EMBL/GenBank/DDBJ whole genome shotgun (WGS) entry which is preliminary data.</text>
</comment>
<protein>
    <recommendedName>
        <fullName evidence="8">N-acetylmuramoyl-L-alanine amidase</fullName>
    </recommendedName>
</protein>
<dbReference type="SMART" id="SM00047">
    <property type="entry name" value="LYZ2"/>
    <property type="match status" value="1"/>
</dbReference>
<dbReference type="Gene3D" id="1.10.530.10">
    <property type="match status" value="1"/>
</dbReference>
<dbReference type="InterPro" id="IPR036028">
    <property type="entry name" value="SH3-like_dom_sf"/>
</dbReference>
<evidence type="ECO:0008006" key="8">
    <source>
        <dbReference type="Google" id="ProtNLM"/>
    </source>
</evidence>
<dbReference type="InterPro" id="IPR050695">
    <property type="entry name" value="N-acetylmuramoyl_amidase_3"/>
</dbReference>
<dbReference type="PROSITE" id="PS51781">
    <property type="entry name" value="SH3B"/>
    <property type="match status" value="1"/>
</dbReference>
<feature type="domain" description="PA14" evidence="5">
    <location>
        <begin position="280"/>
        <end position="442"/>
    </location>
</feature>
<sequence length="1252" mass="140297">MNKKWYAPIIAVGFFLTPFIAHAASNDTFTQSDGDVHYNWGYQSPRSDISADHFTGIFNQSKQLSAGDYFVHTLADDRVKVSFNGTPVIDRWYDAGGQIDRALITNVKAGTYKLQTNFYENTGQAAVFSDIVPFDHWLAYYYPNKNLEGYPVDAKVIPPTGTEKKLFQNNGIGSPTPKVPADNFSARYTTVKRLPAGDYIIRGKVDDGIRVFIDGQLVLDRWGSGWSQEDARKIHINDGTAAWAFGKTNQNDTHLVEVQYLEEGGNSQVDFQIEPYSEATKSTSWLGEFYNNKELKGDAVVIGGENSSEKLNTINFNWEDNSPHKAISNDNFSARFTKVDKFEQGEYLFTAKADDGVRVYVDNKVVIDSWNASNGEIRKVKVPLSTGEHKITVEYMEQSRKANLQFDYKKSPGPFSQTGGDVHYNWGYGSPTPDQTEDDFTATFDQSRQLAAGDYFIHTLADDRVKVSFDGKQVIDRWYDVPGQIDRTIVTNVPQGDHKIRTDFYENSGQAAIFSDIVPFDSWLAYYYPNTNLSGYPVDAKVLTPQGDTKQLAENNGIGAPTSKVPADNFSTRYTTVKRLSAGDYVIRGRADDGIRVFIDGKPVLDRWGPSGFTEYAKKIHISDGTAAWAFGKANQPDTHLVEVQYLEQTGQSRVEFSIEPYSTVQNSSTWLGEIYNNTNLQGDPIILGGNNALQKIEKIDFNWQNGSPSPFISNDNFSARFTKTEYFEGGDYTFSAKADDGVRVYVDDQPVINSWEASNNGTRTGKISLTKGNHKLRVEYFEGSGLANLSLDYYIGQPYETLDLRKPSKVTAGEIDNYMSRRTNGTSPLIGYGQAFIDAQNKYGVNALFLASHAILESGYGKSLIAYRKHNLFGLRAEDSDPFGLASYFNTFNDSINYNASYVRAYYLEPGDWRYKGVTVKDINTNYSTDTAWATKIANLMEEIHPYNRSEYDGVNIVPKNNELVMDSHQLPKDIPFTNYAANTKGQITRTTDEFRTEPYPYGNNKKGTLQQGTTVDVLRKDPNNWIEVRIGDQTGWVQAADLQVDPLNGKAIIIDPGHGGIDDGHSGTNNGLTEDAVVLDVSLRVRDLFNRKSPFKVLLTRETDSRPGNTASESLQKRVEFAQQNNGDIFVSIHANGFDGTAHGTETYYWQSRTAGNPNTEESRVLAEKVQSRLVNAMETTNRGVKDGDLYVVRENTMPAILTELAFIDNPQENEKLGSEYWRQRAAEAIYSGILDYYEWKGINVSSYRL</sequence>
<dbReference type="SUPFAM" id="SSF53187">
    <property type="entry name" value="Zn-dependent exopeptidases"/>
    <property type="match status" value="1"/>
</dbReference>
<reference evidence="6 7" key="1">
    <citation type="submission" date="2021-10" db="EMBL/GenBank/DDBJ databases">
        <authorList>
            <person name="Criscuolo A."/>
        </authorList>
    </citation>
    <scope>NUCLEOTIDE SEQUENCE [LARGE SCALE GENOMIC DNA]</scope>
    <source>
        <strain evidence="7">CIP 111899</strain>
    </source>
</reference>
<dbReference type="Pfam" id="PF07691">
    <property type="entry name" value="PA14"/>
    <property type="match status" value="5"/>
</dbReference>
<feature type="chain" id="PRO_5047001863" description="N-acetylmuramoyl-L-alanine amidase" evidence="3">
    <location>
        <begin position="24"/>
        <end position="1252"/>
    </location>
</feature>
<dbReference type="InterPro" id="IPR037524">
    <property type="entry name" value="PA14/GLEYA"/>
</dbReference>
<feature type="domain" description="SH3b" evidence="4">
    <location>
        <begin position="984"/>
        <end position="1048"/>
    </location>
</feature>
<evidence type="ECO:0000259" key="4">
    <source>
        <dbReference type="PROSITE" id="PS51781"/>
    </source>
</evidence>
<evidence type="ECO:0000256" key="2">
    <source>
        <dbReference type="ARBA" id="ARBA00023316"/>
    </source>
</evidence>
<dbReference type="SUPFAM" id="SSF56988">
    <property type="entry name" value="Anthrax protective antigen"/>
    <property type="match status" value="5"/>
</dbReference>
<organism evidence="6 7">
    <name type="scientific">Bacillus rhizoplanae</name>
    <dbReference type="NCBI Taxonomy" id="2880966"/>
    <lineage>
        <taxon>Bacteria</taxon>
        <taxon>Bacillati</taxon>
        <taxon>Bacillota</taxon>
        <taxon>Bacilli</taxon>
        <taxon>Bacillales</taxon>
        <taxon>Bacillaceae</taxon>
        <taxon>Bacillus</taxon>
    </lineage>
</organism>
<feature type="signal peptide" evidence="3">
    <location>
        <begin position="1"/>
        <end position="23"/>
    </location>
</feature>
<feature type="domain" description="PA14" evidence="5">
    <location>
        <begin position="518"/>
        <end position="673"/>
    </location>
</feature>
<feature type="domain" description="PA14" evidence="5">
    <location>
        <begin position="666"/>
        <end position="820"/>
    </location>
</feature>
<dbReference type="Gene3D" id="2.30.30.40">
    <property type="entry name" value="SH3 Domains"/>
    <property type="match status" value="1"/>
</dbReference>
<dbReference type="PANTHER" id="PTHR30404">
    <property type="entry name" value="N-ACETYLMURAMOYL-L-ALANINE AMIDASE"/>
    <property type="match status" value="1"/>
</dbReference>
<dbReference type="InterPro" id="IPR002508">
    <property type="entry name" value="MurNAc-LAA_cat"/>
</dbReference>
<dbReference type="SUPFAM" id="SSF50044">
    <property type="entry name" value="SH3-domain"/>
    <property type="match status" value="1"/>
</dbReference>
<dbReference type="SMART" id="SM00646">
    <property type="entry name" value="Ami_3"/>
    <property type="match status" value="1"/>
</dbReference>
<evidence type="ECO:0000313" key="7">
    <source>
        <dbReference type="Proteomes" id="UP000789423"/>
    </source>
</evidence>
<name>A0ABM8Y8L6_9BACI</name>
<dbReference type="SMART" id="SM00758">
    <property type="entry name" value="PA14"/>
    <property type="match status" value="4"/>
</dbReference>
<proteinExistence type="predicted"/>
<dbReference type="Proteomes" id="UP000789423">
    <property type="component" value="Unassembled WGS sequence"/>
</dbReference>
<dbReference type="Gene3D" id="3.40.630.40">
    <property type="entry name" value="Zn-dependent exopeptidases"/>
    <property type="match status" value="1"/>
</dbReference>
<dbReference type="PANTHER" id="PTHR30404:SF0">
    <property type="entry name" value="N-ACETYLMURAMOYL-L-ALANINE AMIDASE AMIC"/>
    <property type="match status" value="1"/>
</dbReference>
<dbReference type="Pfam" id="PF01832">
    <property type="entry name" value="Glucosaminidase"/>
    <property type="match status" value="1"/>
</dbReference>
<keyword evidence="2" id="KW-0961">Cell wall biogenesis/degradation</keyword>
<dbReference type="InterPro" id="IPR003646">
    <property type="entry name" value="SH3-like_bac-type"/>
</dbReference>
<evidence type="ECO:0000259" key="5">
    <source>
        <dbReference type="PROSITE" id="PS51820"/>
    </source>
</evidence>
<dbReference type="EMBL" id="CAKJTI010000004">
    <property type="protein sequence ID" value="CAG9612068.1"/>
    <property type="molecule type" value="Genomic_DNA"/>
</dbReference>
<evidence type="ECO:0000256" key="1">
    <source>
        <dbReference type="ARBA" id="ARBA00022801"/>
    </source>
</evidence>
<dbReference type="Gene3D" id="3.90.182.10">
    <property type="entry name" value="Toxin - Anthrax Protective Antigen,domain 1"/>
    <property type="match status" value="2"/>
</dbReference>
<feature type="domain" description="PA14" evidence="5">
    <location>
        <begin position="132"/>
        <end position="287"/>
    </location>
</feature>
<dbReference type="PROSITE" id="PS51820">
    <property type="entry name" value="PA14"/>
    <property type="match status" value="4"/>
</dbReference>
<evidence type="ECO:0000313" key="6">
    <source>
        <dbReference type="EMBL" id="CAG9612068.1"/>
    </source>
</evidence>
<dbReference type="InterPro" id="IPR002901">
    <property type="entry name" value="MGlyc_endo_b_GlcNAc-like_dom"/>
</dbReference>
<gene>
    <name evidence="6" type="ORF">BACCIP111899_01240</name>
</gene>
<dbReference type="CDD" id="cd02696">
    <property type="entry name" value="MurNAc-LAA"/>
    <property type="match status" value="1"/>
</dbReference>
<keyword evidence="7" id="KW-1185">Reference proteome</keyword>
<dbReference type="Pfam" id="PF01520">
    <property type="entry name" value="Amidase_3"/>
    <property type="match status" value="1"/>
</dbReference>